<comment type="caution">
    <text evidence="1">The sequence shown here is derived from an EMBL/GenBank/DDBJ whole genome shotgun (WGS) entry which is preliminary data.</text>
</comment>
<evidence type="ECO:0000313" key="2">
    <source>
        <dbReference type="Proteomes" id="UP000765509"/>
    </source>
</evidence>
<protein>
    <submittedName>
        <fullName evidence="1">Uncharacterized protein</fullName>
    </submittedName>
</protein>
<organism evidence="1 2">
    <name type="scientific">Austropuccinia psidii MF-1</name>
    <dbReference type="NCBI Taxonomy" id="1389203"/>
    <lineage>
        <taxon>Eukaryota</taxon>
        <taxon>Fungi</taxon>
        <taxon>Dikarya</taxon>
        <taxon>Basidiomycota</taxon>
        <taxon>Pucciniomycotina</taxon>
        <taxon>Pucciniomycetes</taxon>
        <taxon>Pucciniales</taxon>
        <taxon>Sphaerophragmiaceae</taxon>
        <taxon>Austropuccinia</taxon>
    </lineage>
</organism>
<sequence>MIGYLFGAFSLRSVNTRTFRVISNGPEPTCCHLQQVSRKPRHSNLAGPIWVATWTKFIFKLNRKKVHGVKISAVEL</sequence>
<dbReference type="EMBL" id="AVOT02006881">
    <property type="protein sequence ID" value="MBW0482662.1"/>
    <property type="molecule type" value="Genomic_DNA"/>
</dbReference>
<dbReference type="AlphaFoldDB" id="A0A9Q3CFC4"/>
<dbReference type="Proteomes" id="UP000765509">
    <property type="component" value="Unassembled WGS sequence"/>
</dbReference>
<gene>
    <name evidence="1" type="ORF">O181_022377</name>
</gene>
<name>A0A9Q3CFC4_9BASI</name>
<reference evidence="1" key="1">
    <citation type="submission" date="2021-03" db="EMBL/GenBank/DDBJ databases">
        <title>Draft genome sequence of rust myrtle Austropuccinia psidii MF-1, a brazilian biotype.</title>
        <authorList>
            <person name="Quecine M.C."/>
            <person name="Pachon D.M.R."/>
            <person name="Bonatelli M.L."/>
            <person name="Correr F.H."/>
            <person name="Franceschini L.M."/>
            <person name="Leite T.F."/>
            <person name="Margarido G.R.A."/>
            <person name="Almeida C.A."/>
            <person name="Ferrarezi J.A."/>
            <person name="Labate C.A."/>
        </authorList>
    </citation>
    <scope>NUCLEOTIDE SEQUENCE</scope>
    <source>
        <strain evidence="1">MF-1</strain>
    </source>
</reference>
<evidence type="ECO:0000313" key="1">
    <source>
        <dbReference type="EMBL" id="MBW0482662.1"/>
    </source>
</evidence>
<proteinExistence type="predicted"/>
<keyword evidence="2" id="KW-1185">Reference proteome</keyword>
<accession>A0A9Q3CFC4</accession>